<comment type="subcellular location">
    <subcellularLocation>
        <location evidence="1">Nucleus</location>
    </subcellularLocation>
</comment>
<protein>
    <submittedName>
        <fullName evidence="8">Putative transcription factor AP2-EREBP family</fullName>
    </submittedName>
</protein>
<dbReference type="GO" id="GO:0003677">
    <property type="term" value="F:DNA binding"/>
    <property type="evidence" value="ECO:0007669"/>
    <property type="project" value="UniProtKB-KW"/>
</dbReference>
<evidence type="ECO:0000256" key="6">
    <source>
        <dbReference type="SAM" id="Phobius"/>
    </source>
</evidence>
<feature type="domain" description="AP2/ERF" evidence="7">
    <location>
        <begin position="6"/>
        <end position="61"/>
    </location>
</feature>
<dbReference type="OrthoDB" id="1933652at2759"/>
<evidence type="ECO:0000256" key="1">
    <source>
        <dbReference type="ARBA" id="ARBA00004123"/>
    </source>
</evidence>
<dbReference type="EMBL" id="WOCE01000025">
    <property type="protein sequence ID" value="KAE9584564.1"/>
    <property type="molecule type" value="Genomic_DNA"/>
</dbReference>
<organism evidence="8 9">
    <name type="scientific">Lupinus albus</name>
    <name type="common">White lupine</name>
    <name type="synonym">Lupinus termis</name>
    <dbReference type="NCBI Taxonomy" id="3870"/>
    <lineage>
        <taxon>Eukaryota</taxon>
        <taxon>Viridiplantae</taxon>
        <taxon>Streptophyta</taxon>
        <taxon>Embryophyta</taxon>
        <taxon>Tracheophyta</taxon>
        <taxon>Spermatophyta</taxon>
        <taxon>Magnoliopsida</taxon>
        <taxon>eudicotyledons</taxon>
        <taxon>Gunneridae</taxon>
        <taxon>Pentapetalae</taxon>
        <taxon>rosids</taxon>
        <taxon>fabids</taxon>
        <taxon>Fabales</taxon>
        <taxon>Fabaceae</taxon>
        <taxon>Papilionoideae</taxon>
        <taxon>50 kb inversion clade</taxon>
        <taxon>genistoids sensu lato</taxon>
        <taxon>core genistoids</taxon>
        <taxon>Genisteae</taxon>
        <taxon>Lupinus</taxon>
    </lineage>
</organism>
<proteinExistence type="predicted"/>
<evidence type="ECO:0000256" key="4">
    <source>
        <dbReference type="ARBA" id="ARBA00023163"/>
    </source>
</evidence>
<reference evidence="9" key="1">
    <citation type="journal article" date="2020" name="Nat. Commun.">
        <title>Genome sequence of the cluster root forming white lupin.</title>
        <authorList>
            <person name="Hufnagel B."/>
            <person name="Marques A."/>
            <person name="Soriano A."/>
            <person name="Marques L."/>
            <person name="Divol F."/>
            <person name="Doumas P."/>
            <person name="Sallet E."/>
            <person name="Mancinotti D."/>
            <person name="Carrere S."/>
            <person name="Marande W."/>
            <person name="Arribat S."/>
            <person name="Keller J."/>
            <person name="Huneau C."/>
            <person name="Blein T."/>
            <person name="Aime D."/>
            <person name="Laguerre M."/>
            <person name="Taylor J."/>
            <person name="Schubert V."/>
            <person name="Nelson M."/>
            <person name="Geu-Flores F."/>
            <person name="Crespi M."/>
            <person name="Gallardo-Guerrero K."/>
            <person name="Delaux P.-M."/>
            <person name="Salse J."/>
            <person name="Berges H."/>
            <person name="Guyot R."/>
            <person name="Gouzy J."/>
            <person name="Peret B."/>
        </authorList>
    </citation>
    <scope>NUCLEOTIDE SEQUENCE [LARGE SCALE GENOMIC DNA]</scope>
    <source>
        <strain evidence="9">cv. Amiga</strain>
    </source>
</reference>
<keyword evidence="6" id="KW-1133">Transmembrane helix</keyword>
<keyword evidence="5" id="KW-0539">Nucleus</keyword>
<evidence type="ECO:0000256" key="5">
    <source>
        <dbReference type="ARBA" id="ARBA00023242"/>
    </source>
</evidence>
<dbReference type="Proteomes" id="UP000447434">
    <property type="component" value="Chromosome 25"/>
</dbReference>
<dbReference type="GO" id="GO:0005634">
    <property type="term" value="C:nucleus"/>
    <property type="evidence" value="ECO:0007669"/>
    <property type="project" value="UniProtKB-SubCell"/>
</dbReference>
<keyword evidence="2" id="KW-0805">Transcription regulation</keyword>
<keyword evidence="3" id="KW-0238">DNA-binding</keyword>
<name>A0A6A4NAM8_LUPAL</name>
<keyword evidence="9" id="KW-1185">Reference proteome</keyword>
<evidence type="ECO:0000256" key="2">
    <source>
        <dbReference type="ARBA" id="ARBA00023015"/>
    </source>
</evidence>
<evidence type="ECO:0000259" key="7">
    <source>
        <dbReference type="PROSITE" id="PS51032"/>
    </source>
</evidence>
<evidence type="ECO:0000313" key="9">
    <source>
        <dbReference type="Proteomes" id="UP000447434"/>
    </source>
</evidence>
<keyword evidence="6" id="KW-0472">Membrane</keyword>
<dbReference type="PROSITE" id="PS51032">
    <property type="entry name" value="AP2_ERF"/>
    <property type="match status" value="1"/>
</dbReference>
<dbReference type="Gene3D" id="3.30.730.10">
    <property type="entry name" value="AP2/ERF domain"/>
    <property type="match status" value="1"/>
</dbReference>
<keyword evidence="4" id="KW-0804">Transcription</keyword>
<gene>
    <name evidence="8" type="ORF">Lalb_Chr25g0279421</name>
</gene>
<sequence>MVHPKKFRGVRQRHWGSWVAEIRHPLLYTLIKTHSHFHPYVYFTYYFFSFFIINFILLVWK</sequence>
<dbReference type="InterPro" id="IPR016177">
    <property type="entry name" value="DNA-bd_dom_sf"/>
</dbReference>
<evidence type="ECO:0000313" key="8">
    <source>
        <dbReference type="EMBL" id="KAE9584564.1"/>
    </source>
</evidence>
<accession>A0A6A4NAM8</accession>
<dbReference type="SUPFAM" id="SSF54171">
    <property type="entry name" value="DNA-binding domain"/>
    <property type="match status" value="1"/>
</dbReference>
<dbReference type="InterPro" id="IPR036955">
    <property type="entry name" value="AP2/ERF_dom_sf"/>
</dbReference>
<evidence type="ECO:0000256" key="3">
    <source>
        <dbReference type="ARBA" id="ARBA00023125"/>
    </source>
</evidence>
<comment type="caution">
    <text evidence="8">The sequence shown here is derived from an EMBL/GenBank/DDBJ whole genome shotgun (WGS) entry which is preliminary data.</text>
</comment>
<dbReference type="GO" id="GO:0003700">
    <property type="term" value="F:DNA-binding transcription factor activity"/>
    <property type="evidence" value="ECO:0007669"/>
    <property type="project" value="InterPro"/>
</dbReference>
<dbReference type="AlphaFoldDB" id="A0A6A4NAM8"/>
<keyword evidence="6" id="KW-0812">Transmembrane</keyword>
<feature type="transmembrane region" description="Helical" evidence="6">
    <location>
        <begin position="40"/>
        <end position="60"/>
    </location>
</feature>
<dbReference type="InterPro" id="IPR001471">
    <property type="entry name" value="AP2/ERF_dom"/>
</dbReference>